<dbReference type="PATRIC" id="fig|1604004.4.peg.2384"/>
<dbReference type="PROSITE" id="PS51459">
    <property type="entry name" value="FIDO"/>
    <property type="match status" value="1"/>
</dbReference>
<dbReference type="Pfam" id="PF02661">
    <property type="entry name" value="Fic"/>
    <property type="match status" value="1"/>
</dbReference>
<dbReference type="HOGENOM" id="CLU_047250_1_1_2"/>
<dbReference type="AlphaFoldDB" id="A0A0F7PC70"/>
<dbReference type="RefSeq" id="WP_050049488.1">
    <property type="nucleotide sequence ID" value="NZ_CP008875.1"/>
</dbReference>
<dbReference type="KEGG" id="hsu:HLASF_3105"/>
<geneLocation type="plasmid" evidence="2 3">
    <name>pHSR2-01</name>
</geneLocation>
<name>A0A0F7PC70_9EURY</name>
<dbReference type="InterPro" id="IPR026287">
    <property type="entry name" value="SoFic-like"/>
</dbReference>
<dbReference type="PANTHER" id="PTHR13504">
    <property type="entry name" value="FIDO DOMAIN-CONTAINING PROTEIN DDB_G0283145"/>
    <property type="match status" value="1"/>
</dbReference>
<dbReference type="EMBL" id="CP008875">
    <property type="protein sequence ID" value="AKH98731.1"/>
    <property type="molecule type" value="Genomic_DNA"/>
</dbReference>
<dbReference type="Gene3D" id="1.10.3290.10">
    <property type="entry name" value="Fido-like domain"/>
    <property type="match status" value="1"/>
</dbReference>
<dbReference type="InterPro" id="IPR040198">
    <property type="entry name" value="Fido_containing"/>
</dbReference>
<feature type="domain" description="Fido" evidence="1">
    <location>
        <begin position="136"/>
        <end position="288"/>
    </location>
</feature>
<dbReference type="InterPro" id="IPR036597">
    <property type="entry name" value="Fido-like_dom_sf"/>
</dbReference>
<reference evidence="2 3" key="1">
    <citation type="submission" date="2014-06" db="EMBL/GenBank/DDBJ databases">
        <title>Secret life of haloarchaea: discovery of obligatory anaerobic haloarchaea growing by dissimilatory sulfur reduction.</title>
        <authorList>
            <person name="Sorokin D.Y."/>
            <person name="Kublanov I.V."/>
            <person name="Gavrilov S.N."/>
            <person name="Ferrer M."/>
            <person name="Golyshin P.N."/>
            <person name="Messina E."/>
            <person name="La Cono V."/>
            <person name="Yakimov M.M."/>
        </authorList>
    </citation>
    <scope>NUCLEOTIDE SEQUENCE [LARGE SCALE GENOMIC DNA]</scope>
    <source>
        <strain evidence="2 3">HSR2</strain>
        <plasmid evidence="2 3">pHSR2-01</plasmid>
    </source>
</reference>
<dbReference type="GeneID" id="25160410"/>
<dbReference type="SUPFAM" id="SSF140931">
    <property type="entry name" value="Fic-like"/>
    <property type="match status" value="1"/>
</dbReference>
<evidence type="ECO:0000259" key="1">
    <source>
        <dbReference type="PROSITE" id="PS51459"/>
    </source>
</evidence>
<dbReference type="OrthoDB" id="350952at2157"/>
<dbReference type="Pfam" id="PF13784">
    <property type="entry name" value="Fic_N"/>
    <property type="match status" value="1"/>
</dbReference>
<keyword evidence="2" id="KW-0614">Plasmid</keyword>
<protein>
    <submittedName>
        <fullName evidence="2">Filamentation induced by cAMP protein Fic</fullName>
    </submittedName>
</protein>
<dbReference type="Proteomes" id="UP000069906">
    <property type="component" value="Plasmid pHSR2-01"/>
</dbReference>
<proteinExistence type="predicted"/>
<dbReference type="InterPro" id="IPR003812">
    <property type="entry name" value="Fido"/>
</dbReference>
<evidence type="ECO:0000313" key="2">
    <source>
        <dbReference type="EMBL" id="AKH98731.1"/>
    </source>
</evidence>
<evidence type="ECO:0000313" key="3">
    <source>
        <dbReference type="Proteomes" id="UP000069906"/>
    </source>
</evidence>
<sequence length="393" mass="44486">MDPDRFTENAPGELVTTTVDGYESSSFIPDDLDAIDLDQGDFTKEIGQAMRMLGALEYLGPKAGSSTMLIEAFARKEAVQSSRIEGTQVTLSDVYRYEAQQAVGEASSDNEGARQAKNYLTALQTGLNAIDQDEQITTDTLCEMHSILLDGVRSEDPSPGEIRDIQNYLAPFEAADISQATFVPAPPKQAREKLDELLEYTNVPQPIHALIKLGLIHYQFETIHPFRDGNGRLGRLLVSLGLQREELLTEPYLYLSAYFNEYRDDYTNLLTHVRTHGAWDDWLHFFLRGIWQQAKEAVERGEQLLELRRTYVTEYQTHRSEYILPLTQQLFKNPYITAKQAEQQFGFSHTTAYSLIETLEEDGVLTAVESDGSSQLYQATDIYERLDKPLSES</sequence>
<dbReference type="InterPro" id="IPR025758">
    <property type="entry name" value="Fic/DOC_N"/>
</dbReference>
<keyword evidence="3" id="KW-1185">Reference proteome</keyword>
<accession>A0A0F7PC70</accession>
<gene>
    <name evidence="2" type="ORF">HLASF_3105</name>
</gene>
<organism evidence="2 3">
    <name type="scientific">Halanaeroarchaeum sulfurireducens</name>
    <dbReference type="NCBI Taxonomy" id="1604004"/>
    <lineage>
        <taxon>Archaea</taxon>
        <taxon>Methanobacteriati</taxon>
        <taxon>Methanobacteriota</taxon>
        <taxon>Stenosarchaea group</taxon>
        <taxon>Halobacteria</taxon>
        <taxon>Halobacteriales</taxon>
        <taxon>Halobacteriaceae</taxon>
        <taxon>Halanaeroarchaeum</taxon>
    </lineage>
</organism>
<dbReference type="PIRSF" id="PIRSF038925">
    <property type="entry name" value="AMP-prot_trans"/>
    <property type="match status" value="1"/>
</dbReference>
<dbReference type="PANTHER" id="PTHR13504:SF38">
    <property type="entry name" value="FIDO DOMAIN-CONTAINING PROTEIN"/>
    <property type="match status" value="1"/>
</dbReference>